<keyword evidence="1" id="KW-0472">Membrane</keyword>
<keyword evidence="3" id="KW-1185">Reference proteome</keyword>
<organism evidence="2 3">
    <name type="scientific">Nocardioides potassii</name>
    <dbReference type="NCBI Taxonomy" id="2911371"/>
    <lineage>
        <taxon>Bacteria</taxon>
        <taxon>Bacillati</taxon>
        <taxon>Actinomycetota</taxon>
        <taxon>Actinomycetes</taxon>
        <taxon>Propionibacteriales</taxon>
        <taxon>Nocardioidaceae</taxon>
        <taxon>Nocardioides</taxon>
    </lineage>
</organism>
<sequence>MQLPGSTLDGVETAADERSALWGRRAFLCLLLAFVLAGAAGLLGVRSATATAESDGYRLDVTYARVARAGLDVPWHVVVTHPGGFGKEVTIAVTGDYFDIYETQGFTPDPSTGVRDGDTLYLTFDAPDGDVLTVDYDAYIQPSSQVGRDATVAVVDADLAALVSVDITTHLLP</sequence>
<evidence type="ECO:0000256" key="1">
    <source>
        <dbReference type="SAM" id="Phobius"/>
    </source>
</evidence>
<dbReference type="RefSeq" id="WP_236401646.1">
    <property type="nucleotide sequence ID" value="NZ_JAKJHZ010000006.1"/>
</dbReference>
<protein>
    <submittedName>
        <fullName evidence="2">Uncharacterized protein</fullName>
    </submittedName>
</protein>
<evidence type="ECO:0000313" key="3">
    <source>
        <dbReference type="Proteomes" id="UP001201161"/>
    </source>
</evidence>
<keyword evidence="1" id="KW-0812">Transmembrane</keyword>
<evidence type="ECO:0000313" key="2">
    <source>
        <dbReference type="EMBL" id="MCF6377890.1"/>
    </source>
</evidence>
<keyword evidence="1" id="KW-1133">Transmembrane helix</keyword>
<feature type="transmembrane region" description="Helical" evidence="1">
    <location>
        <begin position="26"/>
        <end position="45"/>
    </location>
</feature>
<comment type="caution">
    <text evidence="2">The sequence shown here is derived from an EMBL/GenBank/DDBJ whole genome shotgun (WGS) entry which is preliminary data.</text>
</comment>
<reference evidence="2 3" key="1">
    <citation type="submission" date="2022-01" db="EMBL/GenBank/DDBJ databases">
        <title>Nocardioides sp. nov., an actinomycete isolated from mining soil.</title>
        <authorList>
            <person name="Liu L."/>
        </authorList>
    </citation>
    <scope>NUCLEOTIDE SEQUENCE [LARGE SCALE GENOMIC DNA]</scope>
    <source>
        <strain evidence="2 3">KLBMP 9356</strain>
    </source>
</reference>
<name>A0ABS9H9K2_9ACTN</name>
<proteinExistence type="predicted"/>
<dbReference type="EMBL" id="JAKJHZ010000006">
    <property type="protein sequence ID" value="MCF6377890.1"/>
    <property type="molecule type" value="Genomic_DNA"/>
</dbReference>
<gene>
    <name evidence="2" type="ORF">L2K70_09755</name>
</gene>
<dbReference type="Proteomes" id="UP001201161">
    <property type="component" value="Unassembled WGS sequence"/>
</dbReference>
<accession>A0ABS9H9K2</accession>